<dbReference type="AlphaFoldDB" id="S0FM43"/>
<dbReference type="Gene3D" id="2.40.50.100">
    <property type="match status" value="1"/>
</dbReference>
<dbReference type="Pfam" id="PF25990">
    <property type="entry name" value="Beta-barrel_YknX"/>
    <property type="match status" value="1"/>
</dbReference>
<evidence type="ECO:0000256" key="1">
    <source>
        <dbReference type="ARBA" id="ARBA00004196"/>
    </source>
</evidence>
<dbReference type="InterPro" id="IPR050465">
    <property type="entry name" value="UPF0194_transport"/>
</dbReference>
<gene>
    <name evidence="5" type="ORF">CTER_1062</name>
</gene>
<keyword evidence="6" id="KW-1185">Reference proteome</keyword>
<dbReference type="GO" id="GO:0030313">
    <property type="term" value="C:cell envelope"/>
    <property type="evidence" value="ECO:0007669"/>
    <property type="project" value="UniProtKB-SubCell"/>
</dbReference>
<dbReference type="PANTHER" id="PTHR32347:SF14">
    <property type="entry name" value="EFFLUX SYSTEM COMPONENT YKNX-RELATED"/>
    <property type="match status" value="1"/>
</dbReference>
<comment type="caution">
    <text evidence="5">The sequence shown here is derived from an EMBL/GenBank/DDBJ whole genome shotgun (WGS) entry which is preliminary data.</text>
</comment>
<dbReference type="Proteomes" id="UP000014155">
    <property type="component" value="Unassembled WGS sequence"/>
</dbReference>
<reference evidence="5 6" key="1">
    <citation type="journal article" date="2013" name="Genome Announc.">
        <title>Draft Genome Sequence of the Cellulolytic, Mesophilic, Anaerobic Bacterium Clostridium termitidis Strain CT1112 (DSM 5398).</title>
        <authorList>
            <person name="Lal S."/>
            <person name="Ramachandran U."/>
            <person name="Zhang X."/>
            <person name="Munir R."/>
            <person name="Sparling R."/>
            <person name="Levin D.B."/>
        </authorList>
    </citation>
    <scope>NUCLEOTIDE SEQUENCE [LARGE SCALE GENOMIC DNA]</scope>
    <source>
        <strain evidence="5 6">CT1112</strain>
    </source>
</reference>
<evidence type="ECO:0000256" key="2">
    <source>
        <dbReference type="ARBA" id="ARBA00023054"/>
    </source>
</evidence>
<dbReference type="Gene3D" id="2.40.420.20">
    <property type="match status" value="1"/>
</dbReference>
<feature type="coiled-coil region" evidence="3">
    <location>
        <begin position="103"/>
        <end position="243"/>
    </location>
</feature>
<dbReference type="Gene3D" id="2.40.30.170">
    <property type="match status" value="1"/>
</dbReference>
<evidence type="ECO:0000256" key="3">
    <source>
        <dbReference type="SAM" id="Coils"/>
    </source>
</evidence>
<evidence type="ECO:0000313" key="5">
    <source>
        <dbReference type="EMBL" id="EMS72982.1"/>
    </source>
</evidence>
<feature type="domain" description="YknX-like beta-barrel" evidence="4">
    <location>
        <begin position="278"/>
        <end position="359"/>
    </location>
</feature>
<dbReference type="EMBL" id="AORV01000024">
    <property type="protein sequence ID" value="EMS72982.1"/>
    <property type="molecule type" value="Genomic_DNA"/>
</dbReference>
<dbReference type="GO" id="GO:0015562">
    <property type="term" value="F:efflux transmembrane transporter activity"/>
    <property type="evidence" value="ECO:0007669"/>
    <property type="project" value="InterPro"/>
</dbReference>
<dbReference type="Gene3D" id="1.20.1600.10">
    <property type="entry name" value="Outer membrane efflux proteins (OEP)"/>
    <property type="match status" value="1"/>
</dbReference>
<comment type="subcellular location">
    <subcellularLocation>
        <location evidence="1">Cell envelope</location>
    </subcellularLocation>
</comment>
<sequence length="444" mass="48170">MKKKIVIGICVGVLVIAVIAASIIRNSGAVGSGPVFSVSAAEIKKDDISSAISANGTVTEVEKSEIYLDTPVKVTKLYIKQNDIVKKGQKLADFDFDTLNLQLDQAKLQKKTQELALQKLKLTDTAVSIATAQNGLKAAESSVTSAQRTLDNAIKDRDNTKSLYEMGDKSKNDLDLAENKVKDAEEALKNAKLKVENEKENVNTASKSTSTKQIDIQSQELAIENSALTIKDLENKIKKYNDAMYATMDGVATHVNVTEGSFTPNAQPVFTLVNPDKLEVKLNINEYNAKMMQPGQSVDITGDSIPETDKITGKVESVSPVASTNTNNTGTQETVIQVTVSIDNITEVIKPGITVNCDIKTVDIKNILTLQLDMLSPDKDGKNFVYVLSKDKQTMHKLPVEIGTTSDMKGEIKSGEIKEGDLVVMNPKSTFKDGARVKLVEDKG</sequence>
<dbReference type="eggNOG" id="COG0845">
    <property type="taxonomic scope" value="Bacteria"/>
</dbReference>
<organism evidence="5 6">
    <name type="scientific">Ruminiclostridium cellobioparum subsp. termitidis CT1112</name>
    <dbReference type="NCBI Taxonomy" id="1195236"/>
    <lineage>
        <taxon>Bacteria</taxon>
        <taxon>Bacillati</taxon>
        <taxon>Bacillota</taxon>
        <taxon>Clostridia</taxon>
        <taxon>Eubacteriales</taxon>
        <taxon>Oscillospiraceae</taxon>
        <taxon>Ruminiclostridium</taxon>
    </lineage>
</organism>
<dbReference type="PANTHER" id="PTHR32347">
    <property type="entry name" value="EFFLUX SYSTEM COMPONENT YKNX-RELATED"/>
    <property type="match status" value="1"/>
</dbReference>
<keyword evidence="2 3" id="KW-0175">Coiled coil</keyword>
<dbReference type="PATRIC" id="fig|1195236.3.peg.1358"/>
<protein>
    <submittedName>
        <fullName evidence="5">RND family efflux transporter, MFP subunit</fullName>
    </submittedName>
</protein>
<name>S0FM43_RUMCE</name>
<accession>S0FM43</accession>
<dbReference type="InterPro" id="IPR058636">
    <property type="entry name" value="Beta-barrel_YknX"/>
</dbReference>
<dbReference type="STRING" id="1195236.CTER_1062"/>
<dbReference type="RefSeq" id="WP_004624525.1">
    <property type="nucleotide sequence ID" value="NZ_AORV01000024.1"/>
</dbReference>
<dbReference type="SUPFAM" id="SSF56954">
    <property type="entry name" value="Outer membrane efflux proteins (OEP)"/>
    <property type="match status" value="1"/>
</dbReference>
<evidence type="ECO:0000259" key="4">
    <source>
        <dbReference type="Pfam" id="PF25990"/>
    </source>
</evidence>
<proteinExistence type="predicted"/>
<evidence type="ECO:0000313" key="6">
    <source>
        <dbReference type="Proteomes" id="UP000014155"/>
    </source>
</evidence>